<dbReference type="PANTHER" id="PTHR33048">
    <property type="entry name" value="PTH11-LIKE INTEGRAL MEMBRANE PROTEIN (AFU_ORTHOLOGUE AFUA_5G11245)"/>
    <property type="match status" value="1"/>
</dbReference>
<feature type="domain" description="Rhodopsin" evidence="8">
    <location>
        <begin position="41"/>
        <end position="151"/>
    </location>
</feature>
<evidence type="ECO:0000256" key="5">
    <source>
        <dbReference type="ARBA" id="ARBA00038359"/>
    </source>
</evidence>
<evidence type="ECO:0000256" key="3">
    <source>
        <dbReference type="ARBA" id="ARBA00022989"/>
    </source>
</evidence>
<dbReference type="PANTHER" id="PTHR33048:SF158">
    <property type="entry name" value="MEMBRANE PROTEIN PTH11-LIKE, PUTATIVE-RELATED"/>
    <property type="match status" value="1"/>
</dbReference>
<evidence type="ECO:0000256" key="7">
    <source>
        <dbReference type="SAM" id="Phobius"/>
    </source>
</evidence>
<keyword evidence="2 7" id="KW-0812">Transmembrane</keyword>
<reference evidence="9 10" key="1">
    <citation type="journal article" date="2013" name="PLoS Genet.">
        <title>Genomic mechanisms accounting for the adaptation to parasitism in nematode-trapping fungi.</title>
        <authorList>
            <person name="Meerupati T."/>
            <person name="Andersson K.M."/>
            <person name="Friman E."/>
            <person name="Kumar D."/>
            <person name="Tunlid A."/>
            <person name="Ahren D."/>
        </authorList>
    </citation>
    <scope>NUCLEOTIDE SEQUENCE [LARGE SCALE GENOMIC DNA]</scope>
    <source>
        <strain evidence="9 10">CBS 200.50</strain>
    </source>
</reference>
<evidence type="ECO:0000256" key="2">
    <source>
        <dbReference type="ARBA" id="ARBA00022692"/>
    </source>
</evidence>
<name>S8AN67_DACHA</name>
<feature type="transmembrane region" description="Helical" evidence="7">
    <location>
        <begin position="90"/>
        <end position="113"/>
    </location>
</feature>
<sequence>MANPVNITRLLELAARQDIVRKAGLLPVVIPDDVLKSQVLNPSEKNRCSDPVKEVVALTIIGIVTDLMLFLLPLTVVWRLSLELKQKIMVSGLFLIGALACIASGIRLYYLIIFYHSFDRTFTSMVVNALGHIEIALGLVTACLPMMRQAIILLPKGNFYSQIFSLFRRKRRRRQGGSIRIQKIDSRSTKLTTADQGTMLQDLSASMPSPQRETFLQQVNSRPRRDTASSSTRQNRIARDIAREGFMQASRTSSEPPDIDTMWIMIDGGPVRVPIRFQERVRDRGF</sequence>
<reference evidence="10" key="2">
    <citation type="submission" date="2013-04" db="EMBL/GenBank/DDBJ databases">
        <title>Genomic mechanisms accounting for the adaptation to parasitism in nematode-trapping fungi.</title>
        <authorList>
            <person name="Ahren D.G."/>
        </authorList>
    </citation>
    <scope>NUCLEOTIDE SEQUENCE [LARGE SCALE GENOMIC DNA]</scope>
    <source>
        <strain evidence="10">CBS 200.50</strain>
    </source>
</reference>
<evidence type="ECO:0000256" key="6">
    <source>
        <dbReference type="SAM" id="MobiDB-lite"/>
    </source>
</evidence>
<dbReference type="InterPro" id="IPR049326">
    <property type="entry name" value="Rhodopsin_dom_fungi"/>
</dbReference>
<proteinExistence type="inferred from homology"/>
<feature type="region of interest" description="Disordered" evidence="6">
    <location>
        <begin position="203"/>
        <end position="234"/>
    </location>
</feature>
<evidence type="ECO:0000256" key="1">
    <source>
        <dbReference type="ARBA" id="ARBA00004141"/>
    </source>
</evidence>
<comment type="subcellular location">
    <subcellularLocation>
        <location evidence="1">Membrane</location>
        <topology evidence="1">Multi-pass membrane protein</topology>
    </subcellularLocation>
</comment>
<gene>
    <name evidence="9" type="ORF">H072_1645</name>
</gene>
<evidence type="ECO:0000259" key="8">
    <source>
        <dbReference type="Pfam" id="PF20684"/>
    </source>
</evidence>
<dbReference type="HOGENOM" id="CLU_973239_0_0_1"/>
<dbReference type="OrthoDB" id="5313907at2759"/>
<dbReference type="STRING" id="1284197.S8AN67"/>
<protein>
    <recommendedName>
        <fullName evidence="8">Rhodopsin domain-containing protein</fullName>
    </recommendedName>
</protein>
<feature type="transmembrane region" description="Helical" evidence="7">
    <location>
        <begin position="55"/>
        <end position="78"/>
    </location>
</feature>
<organism evidence="9 10">
    <name type="scientific">Dactylellina haptotyla (strain CBS 200.50)</name>
    <name type="common">Nematode-trapping fungus</name>
    <name type="synonym">Monacrosporium haptotylum</name>
    <dbReference type="NCBI Taxonomy" id="1284197"/>
    <lineage>
        <taxon>Eukaryota</taxon>
        <taxon>Fungi</taxon>
        <taxon>Dikarya</taxon>
        <taxon>Ascomycota</taxon>
        <taxon>Pezizomycotina</taxon>
        <taxon>Orbiliomycetes</taxon>
        <taxon>Orbiliales</taxon>
        <taxon>Orbiliaceae</taxon>
        <taxon>Dactylellina</taxon>
    </lineage>
</organism>
<feature type="compositionally biased region" description="Polar residues" evidence="6">
    <location>
        <begin position="203"/>
        <end position="221"/>
    </location>
</feature>
<dbReference type="EMBL" id="AQGS01000048">
    <property type="protein sequence ID" value="EPS44370.1"/>
    <property type="molecule type" value="Genomic_DNA"/>
</dbReference>
<dbReference type="GO" id="GO:0016020">
    <property type="term" value="C:membrane"/>
    <property type="evidence" value="ECO:0007669"/>
    <property type="project" value="UniProtKB-SubCell"/>
</dbReference>
<keyword evidence="4 7" id="KW-0472">Membrane</keyword>
<dbReference type="Pfam" id="PF20684">
    <property type="entry name" value="Fung_rhodopsin"/>
    <property type="match status" value="1"/>
</dbReference>
<evidence type="ECO:0000256" key="4">
    <source>
        <dbReference type="ARBA" id="ARBA00023136"/>
    </source>
</evidence>
<feature type="transmembrane region" description="Helical" evidence="7">
    <location>
        <begin position="125"/>
        <end position="147"/>
    </location>
</feature>
<evidence type="ECO:0000313" key="9">
    <source>
        <dbReference type="EMBL" id="EPS44370.1"/>
    </source>
</evidence>
<evidence type="ECO:0000313" key="10">
    <source>
        <dbReference type="Proteomes" id="UP000015100"/>
    </source>
</evidence>
<dbReference type="AlphaFoldDB" id="S8AN67"/>
<dbReference type="InterPro" id="IPR052337">
    <property type="entry name" value="SAT4-like"/>
</dbReference>
<keyword evidence="10" id="KW-1185">Reference proteome</keyword>
<comment type="caution">
    <text evidence="9">The sequence shown here is derived from an EMBL/GenBank/DDBJ whole genome shotgun (WGS) entry which is preliminary data.</text>
</comment>
<accession>S8AN67</accession>
<comment type="similarity">
    <text evidence="5">Belongs to the SAT4 family.</text>
</comment>
<dbReference type="Proteomes" id="UP000015100">
    <property type="component" value="Unassembled WGS sequence"/>
</dbReference>
<keyword evidence="3 7" id="KW-1133">Transmembrane helix</keyword>